<protein>
    <submittedName>
        <fullName evidence="8">RNA polymerase sigma factor</fullName>
    </submittedName>
</protein>
<dbReference type="InterPro" id="IPR013324">
    <property type="entry name" value="RNA_pol_sigma_r3/r4-like"/>
</dbReference>
<dbReference type="SUPFAM" id="SSF88659">
    <property type="entry name" value="Sigma3 and sigma4 domains of RNA polymerase sigma factors"/>
    <property type="match status" value="1"/>
</dbReference>
<dbReference type="Pfam" id="PF08281">
    <property type="entry name" value="Sigma70_r4_2"/>
    <property type="match status" value="1"/>
</dbReference>
<keyword evidence="5" id="KW-0804">Transcription</keyword>
<dbReference type="PANTHER" id="PTHR43133:SF8">
    <property type="entry name" value="RNA POLYMERASE SIGMA FACTOR HI_1459-RELATED"/>
    <property type="match status" value="1"/>
</dbReference>
<evidence type="ECO:0000313" key="8">
    <source>
        <dbReference type="EMBL" id="MFD0750954.1"/>
    </source>
</evidence>
<dbReference type="InterPro" id="IPR013249">
    <property type="entry name" value="RNA_pol_sigma70_r4_t2"/>
</dbReference>
<keyword evidence="3" id="KW-0731">Sigma factor</keyword>
<reference evidence="9" key="1">
    <citation type="journal article" date="2019" name="Int. J. Syst. Evol. Microbiol.">
        <title>The Global Catalogue of Microorganisms (GCM) 10K type strain sequencing project: providing services to taxonomists for standard genome sequencing and annotation.</title>
        <authorList>
            <consortium name="The Broad Institute Genomics Platform"/>
            <consortium name="The Broad Institute Genome Sequencing Center for Infectious Disease"/>
            <person name="Wu L."/>
            <person name="Ma J."/>
        </authorList>
    </citation>
    <scope>NUCLEOTIDE SEQUENCE [LARGE SCALE GENOMIC DNA]</scope>
    <source>
        <strain evidence="9">CCUG 63418</strain>
    </source>
</reference>
<evidence type="ECO:0000313" key="9">
    <source>
        <dbReference type="Proteomes" id="UP001596958"/>
    </source>
</evidence>
<sequence>MKHLDEQVYLDKILNGDPASYAFLVNKYKDMVYSIAIKILRDADEAQDIAQECFITAYQQLHKYQRRSKFSTWLYTIVYRAAVTQLRRNKLDTTFIGDSVNEVLDNGNNQFDQLQAKQVGQQVRIAIDRLPPTEALLVTLYYINDLPVKEIQEITGLSKANIKIKLFRARKKLETELAFLLDDEKKLSNEQE</sequence>
<dbReference type="EMBL" id="JBHTHU010000009">
    <property type="protein sequence ID" value="MFD0750954.1"/>
    <property type="molecule type" value="Genomic_DNA"/>
</dbReference>
<dbReference type="InterPro" id="IPR007627">
    <property type="entry name" value="RNA_pol_sigma70_r2"/>
</dbReference>
<organism evidence="8 9">
    <name type="scientific">Mucilaginibacter calamicampi</name>
    <dbReference type="NCBI Taxonomy" id="1302352"/>
    <lineage>
        <taxon>Bacteria</taxon>
        <taxon>Pseudomonadati</taxon>
        <taxon>Bacteroidota</taxon>
        <taxon>Sphingobacteriia</taxon>
        <taxon>Sphingobacteriales</taxon>
        <taxon>Sphingobacteriaceae</taxon>
        <taxon>Mucilaginibacter</taxon>
    </lineage>
</organism>
<dbReference type="InterPro" id="IPR036388">
    <property type="entry name" value="WH-like_DNA-bd_sf"/>
</dbReference>
<dbReference type="InterPro" id="IPR013325">
    <property type="entry name" value="RNA_pol_sigma_r2"/>
</dbReference>
<comment type="caution">
    <text evidence="8">The sequence shown here is derived from an EMBL/GenBank/DDBJ whole genome shotgun (WGS) entry which is preliminary data.</text>
</comment>
<dbReference type="Gene3D" id="1.10.1740.10">
    <property type="match status" value="1"/>
</dbReference>
<evidence type="ECO:0000256" key="4">
    <source>
        <dbReference type="ARBA" id="ARBA00023125"/>
    </source>
</evidence>
<dbReference type="Gene3D" id="1.10.10.10">
    <property type="entry name" value="Winged helix-like DNA-binding domain superfamily/Winged helix DNA-binding domain"/>
    <property type="match status" value="1"/>
</dbReference>
<accession>A0ABW2YZE1</accession>
<evidence type="ECO:0000256" key="3">
    <source>
        <dbReference type="ARBA" id="ARBA00023082"/>
    </source>
</evidence>
<gene>
    <name evidence="8" type="ORF">ACFQZS_12435</name>
</gene>
<feature type="domain" description="RNA polymerase sigma factor 70 region 4 type 2" evidence="7">
    <location>
        <begin position="124"/>
        <end position="173"/>
    </location>
</feature>
<proteinExistence type="inferred from homology"/>
<keyword evidence="9" id="KW-1185">Reference proteome</keyword>
<evidence type="ECO:0000256" key="1">
    <source>
        <dbReference type="ARBA" id="ARBA00010641"/>
    </source>
</evidence>
<dbReference type="RefSeq" id="WP_377100683.1">
    <property type="nucleotide sequence ID" value="NZ_JBHTHU010000009.1"/>
</dbReference>
<dbReference type="Pfam" id="PF04542">
    <property type="entry name" value="Sigma70_r2"/>
    <property type="match status" value="1"/>
</dbReference>
<dbReference type="InterPro" id="IPR014284">
    <property type="entry name" value="RNA_pol_sigma-70_dom"/>
</dbReference>
<name>A0ABW2YZE1_9SPHI</name>
<dbReference type="InterPro" id="IPR039425">
    <property type="entry name" value="RNA_pol_sigma-70-like"/>
</dbReference>
<evidence type="ECO:0000256" key="2">
    <source>
        <dbReference type="ARBA" id="ARBA00023015"/>
    </source>
</evidence>
<keyword evidence="4" id="KW-0238">DNA-binding</keyword>
<comment type="similarity">
    <text evidence="1">Belongs to the sigma-70 factor family. ECF subfamily.</text>
</comment>
<evidence type="ECO:0000259" key="6">
    <source>
        <dbReference type="Pfam" id="PF04542"/>
    </source>
</evidence>
<evidence type="ECO:0000259" key="7">
    <source>
        <dbReference type="Pfam" id="PF08281"/>
    </source>
</evidence>
<evidence type="ECO:0000256" key="5">
    <source>
        <dbReference type="ARBA" id="ARBA00023163"/>
    </source>
</evidence>
<feature type="domain" description="RNA polymerase sigma-70 region 2" evidence="6">
    <location>
        <begin position="24"/>
        <end position="90"/>
    </location>
</feature>
<dbReference type="NCBIfam" id="TIGR02937">
    <property type="entry name" value="sigma70-ECF"/>
    <property type="match status" value="1"/>
</dbReference>
<dbReference type="CDD" id="cd06171">
    <property type="entry name" value="Sigma70_r4"/>
    <property type="match status" value="1"/>
</dbReference>
<dbReference type="PANTHER" id="PTHR43133">
    <property type="entry name" value="RNA POLYMERASE ECF-TYPE SIGMA FACTO"/>
    <property type="match status" value="1"/>
</dbReference>
<dbReference type="SUPFAM" id="SSF88946">
    <property type="entry name" value="Sigma2 domain of RNA polymerase sigma factors"/>
    <property type="match status" value="1"/>
</dbReference>
<dbReference type="Proteomes" id="UP001596958">
    <property type="component" value="Unassembled WGS sequence"/>
</dbReference>
<keyword evidence="2" id="KW-0805">Transcription regulation</keyword>